<protein>
    <submittedName>
        <fullName evidence="3">Uncharacterized protein</fullName>
    </submittedName>
</protein>
<keyword evidence="4" id="KW-1185">Reference proteome</keyword>
<reference evidence="4" key="1">
    <citation type="journal article" date="2019" name="Int. J. Syst. Evol. Microbiol.">
        <title>The Global Catalogue of Microorganisms (GCM) 10K type strain sequencing project: providing services to taxonomists for standard genome sequencing and annotation.</title>
        <authorList>
            <consortium name="The Broad Institute Genomics Platform"/>
            <consortium name="The Broad Institute Genome Sequencing Center for Infectious Disease"/>
            <person name="Wu L."/>
            <person name="Ma J."/>
        </authorList>
    </citation>
    <scope>NUCLEOTIDE SEQUENCE [LARGE SCALE GENOMIC DNA]</scope>
    <source>
        <strain evidence="4">NBRC 108728</strain>
    </source>
</reference>
<feature type="region of interest" description="Disordered" evidence="1">
    <location>
        <begin position="101"/>
        <end position="140"/>
    </location>
</feature>
<keyword evidence="2" id="KW-0812">Transmembrane</keyword>
<feature type="transmembrane region" description="Helical" evidence="2">
    <location>
        <begin position="69"/>
        <end position="89"/>
    </location>
</feature>
<proteinExistence type="predicted"/>
<evidence type="ECO:0000256" key="2">
    <source>
        <dbReference type="SAM" id="Phobius"/>
    </source>
</evidence>
<dbReference type="EMBL" id="AP027732">
    <property type="protein sequence ID" value="BDZ48246.1"/>
    <property type="molecule type" value="Genomic_DNA"/>
</dbReference>
<gene>
    <name evidence="3" type="ORF">GCM10025867_04870</name>
</gene>
<dbReference type="RefSeq" id="WP_286345254.1">
    <property type="nucleotide sequence ID" value="NZ_AP027732.1"/>
</dbReference>
<organism evidence="3 4">
    <name type="scientific">Frondihabitans sucicola</name>
    <dbReference type="NCBI Taxonomy" id="1268041"/>
    <lineage>
        <taxon>Bacteria</taxon>
        <taxon>Bacillati</taxon>
        <taxon>Actinomycetota</taxon>
        <taxon>Actinomycetes</taxon>
        <taxon>Micrococcales</taxon>
        <taxon>Microbacteriaceae</taxon>
        <taxon>Frondihabitans</taxon>
    </lineage>
</organism>
<evidence type="ECO:0000313" key="3">
    <source>
        <dbReference type="EMBL" id="BDZ48246.1"/>
    </source>
</evidence>
<dbReference type="Proteomes" id="UP001321486">
    <property type="component" value="Chromosome"/>
</dbReference>
<sequence length="140" mass="14324">MTTSNRFANRLFLVVAGLVTLLVGAALILVALPGGGFARDAVRSARDAQSSALAGTSLSDARLSGSGSYLPWLLAVLCLIVVVIGIIAASTRGAAGSIASWSRTTRPAASWCRPGSPRRRSSTCSRHAATCRASPSPPTS</sequence>
<accession>A0ABM8GJA0</accession>
<name>A0ABM8GJA0_9MICO</name>
<keyword evidence="2" id="KW-1133">Transmembrane helix</keyword>
<evidence type="ECO:0000256" key="1">
    <source>
        <dbReference type="SAM" id="MobiDB-lite"/>
    </source>
</evidence>
<evidence type="ECO:0000313" key="4">
    <source>
        <dbReference type="Proteomes" id="UP001321486"/>
    </source>
</evidence>
<keyword evidence="2" id="KW-0472">Membrane</keyword>